<dbReference type="InterPro" id="IPR002347">
    <property type="entry name" value="SDR_fam"/>
</dbReference>
<dbReference type="Gene3D" id="3.40.50.720">
    <property type="entry name" value="NAD(P)-binding Rossmann-like Domain"/>
    <property type="match status" value="1"/>
</dbReference>
<accession>A0A7W9YBN3</accession>
<dbReference type="InterPro" id="IPR036291">
    <property type="entry name" value="NAD(P)-bd_dom_sf"/>
</dbReference>
<gene>
    <name evidence="3" type="ORF">HNQ72_005463</name>
</gene>
<reference evidence="3 4" key="1">
    <citation type="submission" date="2020-08" db="EMBL/GenBank/DDBJ databases">
        <title>Genomic Encyclopedia of Type Strains, Phase IV (KMG-IV): sequencing the most valuable type-strain genomes for metagenomic binning, comparative biology and taxonomic classification.</title>
        <authorList>
            <person name="Goeker M."/>
        </authorList>
    </citation>
    <scope>NUCLEOTIDE SEQUENCE [LARGE SCALE GENOMIC DNA]</scope>
    <source>
        <strain evidence="3 4">DSM 100734</strain>
    </source>
</reference>
<dbReference type="PANTHER" id="PTHR24321:SF8">
    <property type="entry name" value="ESTRADIOL 17-BETA-DEHYDROGENASE 8-RELATED"/>
    <property type="match status" value="1"/>
</dbReference>
<protein>
    <recommendedName>
        <fullName evidence="5">Short-chain dehydrogenase</fullName>
    </recommendedName>
</protein>
<evidence type="ECO:0000256" key="1">
    <source>
        <dbReference type="ARBA" id="ARBA00006484"/>
    </source>
</evidence>
<dbReference type="Pfam" id="PF13561">
    <property type="entry name" value="adh_short_C2"/>
    <property type="match status" value="1"/>
</dbReference>
<evidence type="ECO:0000256" key="2">
    <source>
        <dbReference type="ARBA" id="ARBA00023002"/>
    </source>
</evidence>
<dbReference type="AlphaFoldDB" id="A0A7W9YBN3"/>
<dbReference type="InterPro" id="IPR020904">
    <property type="entry name" value="Sc_DH/Rdtase_CS"/>
</dbReference>
<dbReference type="GO" id="GO:0016491">
    <property type="term" value="F:oxidoreductase activity"/>
    <property type="evidence" value="ECO:0007669"/>
    <property type="project" value="UniProtKB-KW"/>
</dbReference>
<sequence>MGDDLVKADMRGKIAIVTGGGSGIGAAICRRLAEEGAEIIVADVNDDAARRIASEISACGHLAHDMAVDVTNPEAVEAMINDVTVRFGGLHLAINNAGSYGGQVDTAGYSLDEWHRVMDVNLNAVFYCMKYEIAAMLKFGQGAIVNVASVLGSVALPATAAYTASKHGVIGLTKVAAIEYARRGIRVNAVCPGWIATPLLEAAYKNFSNNRRMEALQPMGRSGTPDEVAALVCFLLSDQASFITGSCHLVDGAYSAH</sequence>
<dbReference type="Proteomes" id="UP000547879">
    <property type="component" value="Unassembled WGS sequence"/>
</dbReference>
<name>A0A7W9YBN3_9HYPH</name>
<dbReference type="SUPFAM" id="SSF51735">
    <property type="entry name" value="NAD(P)-binding Rossmann-fold domains"/>
    <property type="match status" value="1"/>
</dbReference>
<dbReference type="PANTHER" id="PTHR24321">
    <property type="entry name" value="DEHYDROGENASES, SHORT CHAIN"/>
    <property type="match status" value="1"/>
</dbReference>
<dbReference type="FunFam" id="3.40.50.720:FF:000084">
    <property type="entry name" value="Short-chain dehydrogenase reductase"/>
    <property type="match status" value="1"/>
</dbReference>
<keyword evidence="2" id="KW-0560">Oxidoreductase</keyword>
<keyword evidence="4" id="KW-1185">Reference proteome</keyword>
<comment type="caution">
    <text evidence="3">The sequence shown here is derived from an EMBL/GenBank/DDBJ whole genome shotgun (WGS) entry which is preliminary data.</text>
</comment>
<dbReference type="NCBIfam" id="NF009466">
    <property type="entry name" value="PRK12826.1-2"/>
    <property type="match status" value="1"/>
</dbReference>
<comment type="similarity">
    <text evidence="1">Belongs to the short-chain dehydrogenases/reductases (SDR) family.</text>
</comment>
<dbReference type="PRINTS" id="PR00081">
    <property type="entry name" value="GDHRDH"/>
</dbReference>
<organism evidence="3 4">
    <name type="scientific">Rhizobium wenxiniae</name>
    <dbReference type="NCBI Taxonomy" id="1737357"/>
    <lineage>
        <taxon>Bacteria</taxon>
        <taxon>Pseudomonadati</taxon>
        <taxon>Pseudomonadota</taxon>
        <taxon>Alphaproteobacteria</taxon>
        <taxon>Hyphomicrobiales</taxon>
        <taxon>Rhizobiaceae</taxon>
        <taxon>Rhizobium/Agrobacterium group</taxon>
        <taxon>Rhizobium</taxon>
    </lineage>
</organism>
<evidence type="ECO:0000313" key="4">
    <source>
        <dbReference type="Proteomes" id="UP000547879"/>
    </source>
</evidence>
<proteinExistence type="inferred from homology"/>
<evidence type="ECO:0008006" key="5">
    <source>
        <dbReference type="Google" id="ProtNLM"/>
    </source>
</evidence>
<dbReference type="PRINTS" id="PR00080">
    <property type="entry name" value="SDRFAMILY"/>
</dbReference>
<dbReference type="NCBIfam" id="NF005559">
    <property type="entry name" value="PRK07231.1"/>
    <property type="match status" value="1"/>
</dbReference>
<dbReference type="PROSITE" id="PS00061">
    <property type="entry name" value="ADH_SHORT"/>
    <property type="match status" value="1"/>
</dbReference>
<evidence type="ECO:0000313" key="3">
    <source>
        <dbReference type="EMBL" id="MBB6165615.1"/>
    </source>
</evidence>
<dbReference type="EMBL" id="JACHEG010000010">
    <property type="protein sequence ID" value="MBB6165615.1"/>
    <property type="molecule type" value="Genomic_DNA"/>
</dbReference>